<gene>
    <name evidence="1" type="ORF">MXD59_18190</name>
</gene>
<dbReference type="InterPro" id="IPR016181">
    <property type="entry name" value="Acyl_CoA_acyltransferase"/>
</dbReference>
<dbReference type="SUPFAM" id="SSF55729">
    <property type="entry name" value="Acyl-CoA N-acyltransferases (Nat)"/>
    <property type="match status" value="1"/>
</dbReference>
<dbReference type="Gene3D" id="3.40.630.30">
    <property type="match status" value="2"/>
</dbReference>
<reference evidence="1 2" key="1">
    <citation type="submission" date="2022-04" db="EMBL/GenBank/DDBJ databases">
        <title>Genome diversity in the genus Frankia.</title>
        <authorList>
            <person name="Carlos-Shanley C."/>
            <person name="Hahn D."/>
        </authorList>
    </citation>
    <scope>NUCLEOTIDE SEQUENCE [LARGE SCALE GENOMIC DNA]</scope>
    <source>
        <strain evidence="1 2">Ag45/Mut15</strain>
    </source>
</reference>
<dbReference type="PANTHER" id="PTHR43138">
    <property type="entry name" value="ACETYLTRANSFERASE, GNAT FAMILY"/>
    <property type="match status" value="1"/>
</dbReference>
<evidence type="ECO:0000313" key="1">
    <source>
        <dbReference type="EMBL" id="MCK9877681.1"/>
    </source>
</evidence>
<name>A0ABT0K1K1_9ACTN</name>
<dbReference type="PANTHER" id="PTHR43138:SF1">
    <property type="entry name" value="N-ACETYLTRANSFERASE ACA1"/>
    <property type="match status" value="1"/>
</dbReference>
<evidence type="ECO:0000313" key="2">
    <source>
        <dbReference type="Proteomes" id="UP001201873"/>
    </source>
</evidence>
<accession>A0ABT0K1K1</accession>
<keyword evidence="2" id="KW-1185">Reference proteome</keyword>
<dbReference type="Proteomes" id="UP001201873">
    <property type="component" value="Unassembled WGS sequence"/>
</dbReference>
<dbReference type="EMBL" id="JALKFT010000020">
    <property type="protein sequence ID" value="MCK9877681.1"/>
    <property type="molecule type" value="Genomic_DNA"/>
</dbReference>
<organism evidence="1 2">
    <name type="scientific">Frankia umida</name>
    <dbReference type="NCBI Taxonomy" id="573489"/>
    <lineage>
        <taxon>Bacteria</taxon>
        <taxon>Bacillati</taxon>
        <taxon>Actinomycetota</taxon>
        <taxon>Actinomycetes</taxon>
        <taxon>Frankiales</taxon>
        <taxon>Frankiaceae</taxon>
        <taxon>Frankia</taxon>
    </lineage>
</organism>
<comment type="caution">
    <text evidence="1">The sequence shown here is derived from an EMBL/GenBank/DDBJ whole genome shotgun (WGS) entry which is preliminary data.</text>
</comment>
<dbReference type="RefSeq" id="WP_248825891.1">
    <property type="nucleotide sequence ID" value="NZ_JALKFT010000020.1"/>
</dbReference>
<dbReference type="InterPro" id="IPR052742">
    <property type="entry name" value="Mito_N-acetyltransferase"/>
</dbReference>
<protein>
    <submittedName>
        <fullName evidence="1">Acetyltransferase</fullName>
    </submittedName>
</protein>
<sequence>MRTRRASPADWDAIWPVWRAVVVEGETCPWPPDTDEQTARAAWMLPSPADVLVMEQEDAAGRITVVATALLLPSLPGLGDHVAQATLLVDPKWIDHGGPPHRARVLGGAGARPGAGGAAGRSGGHWESASRLAAEQMIEYATDRGYRAIQLNAVISVNPKLVALWRSLAFRLIGTLPAAYRHPWLGDVDLHVMYRFLPTLD</sequence>
<proteinExistence type="predicted"/>